<dbReference type="GO" id="GO:0019948">
    <property type="term" value="F:SUMO activating enzyme activity"/>
    <property type="evidence" value="ECO:0007669"/>
    <property type="project" value="TreeGrafter"/>
</dbReference>
<sequence>MLTTLPNDEDVVVNSDHLPGGPSGGHVFANLTRPPVALNDFGPYAFCSNHDILTCQTLSLIFHVCIPRTYPVMDAHEPTNVSQPNSSTSEVPQAVNNLTEEEASRYDRQMRLWGLEAQQRMRNATILVVRLKGTATEAIKNMVLAGIGKLVIVDNEKVAEEDLGAGFLFRDEDVGKKRLDAAKSRVESLNPLVTVETIPDASVLQDDAFEVLVRTVDLVCVTDWDRDGLIRMNDVCRRIGKPFYAGGTYGLLGYIFCDLLSHDYIAPDRSAVKDAPKNVKKTAVYSPLRAAIRHRWSGLTKRQTKEVNPAVVFTILAIWQYQSLHGGHLPDDDGAAAELHSIANSLITEADVNKQVLTEAPKPLIDAIATTAAYEFSPVCAIVGGMLAQDILKALAAREPPIANFFAFDGNTGGGTVTRMNMP</sequence>
<dbReference type="InterPro" id="IPR000594">
    <property type="entry name" value="ThiF_NAD_FAD-bd"/>
</dbReference>
<dbReference type="EMBL" id="LUEZ02000107">
    <property type="protein sequence ID" value="RDB18068.1"/>
    <property type="molecule type" value="Genomic_DNA"/>
</dbReference>
<dbReference type="AlphaFoldDB" id="A0A369J827"/>
<evidence type="ECO:0000313" key="2">
    <source>
        <dbReference type="EMBL" id="RDB18068.1"/>
    </source>
</evidence>
<dbReference type="InterPro" id="IPR035985">
    <property type="entry name" value="Ubiquitin-activating_enz"/>
</dbReference>
<dbReference type="GO" id="GO:0031510">
    <property type="term" value="C:SUMO activating enzyme complex"/>
    <property type="evidence" value="ECO:0007669"/>
    <property type="project" value="TreeGrafter"/>
</dbReference>
<dbReference type="GO" id="GO:0016925">
    <property type="term" value="P:protein sumoylation"/>
    <property type="evidence" value="ECO:0007669"/>
    <property type="project" value="TreeGrafter"/>
</dbReference>
<dbReference type="InParanoid" id="A0A369J827"/>
<organism evidence="2 3">
    <name type="scientific">Hypsizygus marmoreus</name>
    <name type="common">White beech mushroom</name>
    <name type="synonym">Agaricus marmoreus</name>
    <dbReference type="NCBI Taxonomy" id="39966"/>
    <lineage>
        <taxon>Eukaryota</taxon>
        <taxon>Fungi</taxon>
        <taxon>Dikarya</taxon>
        <taxon>Basidiomycota</taxon>
        <taxon>Agaricomycotina</taxon>
        <taxon>Agaricomycetes</taxon>
        <taxon>Agaricomycetidae</taxon>
        <taxon>Agaricales</taxon>
        <taxon>Tricholomatineae</taxon>
        <taxon>Lyophyllaceae</taxon>
        <taxon>Hypsizygus</taxon>
    </lineage>
</organism>
<dbReference type="Gene3D" id="3.40.50.720">
    <property type="entry name" value="NAD(P)-binding Rossmann-like Domain"/>
    <property type="match status" value="1"/>
</dbReference>
<dbReference type="PANTHER" id="PTHR10953">
    <property type="entry name" value="UBIQUITIN-ACTIVATING ENZYME E1"/>
    <property type="match status" value="1"/>
</dbReference>
<dbReference type="FunCoup" id="A0A369J827">
    <property type="interactions" value="867"/>
</dbReference>
<dbReference type="InterPro" id="IPR045886">
    <property type="entry name" value="ThiF/MoeB/HesA"/>
</dbReference>
<name>A0A369J827_HYPMA</name>
<comment type="caution">
    <text evidence="2">The sequence shown here is derived from an EMBL/GenBank/DDBJ whole genome shotgun (WGS) entry which is preliminary data.</text>
</comment>
<feature type="domain" description="THIF-type NAD/FAD binding fold" evidence="1">
    <location>
        <begin position="106"/>
        <end position="414"/>
    </location>
</feature>
<dbReference type="Pfam" id="PF00899">
    <property type="entry name" value="ThiF"/>
    <property type="match status" value="1"/>
</dbReference>
<dbReference type="Proteomes" id="UP000076154">
    <property type="component" value="Unassembled WGS sequence"/>
</dbReference>
<proteinExistence type="predicted"/>
<protein>
    <submittedName>
        <fullName evidence="2">SUMO-activating enzyme subunit 1</fullName>
    </submittedName>
</protein>
<dbReference type="GO" id="GO:0005737">
    <property type="term" value="C:cytoplasm"/>
    <property type="evidence" value="ECO:0007669"/>
    <property type="project" value="TreeGrafter"/>
</dbReference>
<evidence type="ECO:0000259" key="1">
    <source>
        <dbReference type="Pfam" id="PF00899"/>
    </source>
</evidence>
<dbReference type="STRING" id="39966.A0A369J827"/>
<dbReference type="SUPFAM" id="SSF69572">
    <property type="entry name" value="Activating enzymes of the ubiquitin-like proteins"/>
    <property type="match status" value="1"/>
</dbReference>
<reference evidence="2" key="1">
    <citation type="submission" date="2018-04" db="EMBL/GenBank/DDBJ databases">
        <title>Whole genome sequencing of Hypsizygus marmoreus.</title>
        <authorList>
            <person name="Choi I.-G."/>
            <person name="Min B."/>
            <person name="Kim J.-G."/>
            <person name="Kim S."/>
            <person name="Oh Y.-L."/>
            <person name="Kong W.-S."/>
            <person name="Park H."/>
            <person name="Jeong J."/>
            <person name="Song E.-S."/>
        </authorList>
    </citation>
    <scope>NUCLEOTIDE SEQUENCE [LARGE SCALE GENOMIC DNA]</scope>
    <source>
        <strain evidence="2">51987-8</strain>
    </source>
</reference>
<accession>A0A369J827</accession>
<gene>
    <name evidence="2" type="primary">SAE1</name>
    <name evidence="2" type="ORF">Hypma_000937</name>
</gene>
<evidence type="ECO:0000313" key="3">
    <source>
        <dbReference type="Proteomes" id="UP000076154"/>
    </source>
</evidence>
<keyword evidence="3" id="KW-1185">Reference proteome</keyword>
<dbReference type="OrthoDB" id="1708823at2759"/>
<dbReference type="PANTHER" id="PTHR10953:SF162">
    <property type="entry name" value="SUMO-ACTIVATING ENZYME SUBUNIT 1"/>
    <property type="match status" value="1"/>
</dbReference>